<reference evidence="1 2" key="1">
    <citation type="submission" date="2016-11" db="EMBL/GenBank/DDBJ databases">
        <authorList>
            <person name="Jaros S."/>
            <person name="Januszkiewicz K."/>
            <person name="Wedrychowicz H."/>
        </authorList>
    </citation>
    <scope>NUCLEOTIDE SEQUENCE [LARGE SCALE GENOMIC DNA]</scope>
    <source>
        <strain evidence="1 2">DSM 25661</strain>
    </source>
</reference>
<dbReference type="Proteomes" id="UP000184462">
    <property type="component" value="Unassembled WGS sequence"/>
</dbReference>
<evidence type="ECO:0000313" key="2">
    <source>
        <dbReference type="Proteomes" id="UP000184462"/>
    </source>
</evidence>
<dbReference type="OrthoDB" id="9899700at2"/>
<accession>A0A1M4WT26</accession>
<keyword evidence="2" id="KW-1185">Reference proteome</keyword>
<dbReference type="EMBL" id="FQTW01000006">
    <property type="protein sequence ID" value="SHE84374.1"/>
    <property type="molecule type" value="Genomic_DNA"/>
</dbReference>
<evidence type="ECO:0000313" key="1">
    <source>
        <dbReference type="EMBL" id="SHE84374.1"/>
    </source>
</evidence>
<gene>
    <name evidence="1" type="ORF">SAMN05444278_106153</name>
</gene>
<organism evidence="1 2">
    <name type="scientific">Psychroflexus salarius</name>
    <dbReference type="NCBI Taxonomy" id="1155689"/>
    <lineage>
        <taxon>Bacteria</taxon>
        <taxon>Pseudomonadati</taxon>
        <taxon>Bacteroidota</taxon>
        <taxon>Flavobacteriia</taxon>
        <taxon>Flavobacteriales</taxon>
        <taxon>Flavobacteriaceae</taxon>
        <taxon>Psychroflexus</taxon>
    </lineage>
</organism>
<proteinExistence type="predicted"/>
<name>A0A1M4WT26_9FLAO</name>
<sequence length="132" mass="15009">MYFSHSKSLYGEIEDSKVYDFINKHFSGNVISPNRYLGELTDKSDYAKIASNADHIFVWSESNHAELTKGCYMELDAFVTGDIAVNAILIEVFGDTIGLRKIVTIHEHDEPTQYNYYGWVESLSLITSKLDT</sequence>
<dbReference type="STRING" id="1155689.SAMN05444278_106153"/>
<protein>
    <submittedName>
        <fullName evidence="1">Uncharacterized protein</fullName>
    </submittedName>
</protein>
<dbReference type="RefSeq" id="WP_073193263.1">
    <property type="nucleotide sequence ID" value="NZ_FQTW01000006.1"/>
</dbReference>
<dbReference type="AlphaFoldDB" id="A0A1M4WT26"/>